<dbReference type="EMBL" id="LT555210">
    <property type="protein sequence ID" value="SAM09824.1"/>
    <property type="molecule type" value="Genomic_DNA"/>
</dbReference>
<sequence length="329" mass="36233">MPSNRAQRRAIQREEKKAAKKAAKKGGQSSLPVPSKSIAATIMKNKEAVKTRENKDQTASPSPSLPLHSLGHEVAMVIPTEETTAEVPAVPENLIDGYPTTTMTILDIDPYPYQYHPSGDNYSVITDRSLSIVINEEEEVMNDEDEDEDEESRENETGTGGTTEAPAHFLAPLTSQTEVTQTSLPHQEQHEEVQHADDDEDNGNNEAEEMISDNSSQPSSSSFLSLPSRLKTDHAQLSIGSDISNSDIVGSLDNRGSEQTLVANEPAKMKKSSKSTKFHKVLLTSLKKKMRKEKIPSSEKLPSSLSPALKKNNPWKFWKKEGDSRVTIV</sequence>
<dbReference type="Proteomes" id="UP000078561">
    <property type="component" value="Unassembled WGS sequence"/>
</dbReference>
<gene>
    <name evidence="2" type="primary">ABSGL_15533.1 scaffold 17607</name>
</gene>
<feature type="compositionally biased region" description="Basic and acidic residues" evidence="1">
    <location>
        <begin position="44"/>
        <end position="56"/>
    </location>
</feature>
<feature type="compositionally biased region" description="Low complexity" evidence="1">
    <location>
        <begin position="60"/>
        <end position="69"/>
    </location>
</feature>
<evidence type="ECO:0000313" key="3">
    <source>
        <dbReference type="Proteomes" id="UP000078561"/>
    </source>
</evidence>
<evidence type="ECO:0000313" key="2">
    <source>
        <dbReference type="EMBL" id="SAM09824.1"/>
    </source>
</evidence>
<feature type="region of interest" description="Disordered" evidence="1">
    <location>
        <begin position="288"/>
        <end position="307"/>
    </location>
</feature>
<evidence type="ECO:0000256" key="1">
    <source>
        <dbReference type="SAM" id="MobiDB-lite"/>
    </source>
</evidence>
<feature type="compositionally biased region" description="Low complexity" evidence="1">
    <location>
        <begin position="298"/>
        <end position="307"/>
    </location>
</feature>
<feature type="compositionally biased region" description="Low complexity" evidence="1">
    <location>
        <begin position="212"/>
        <end position="227"/>
    </location>
</feature>
<protein>
    <submittedName>
        <fullName evidence="2">Uncharacterized protein</fullName>
    </submittedName>
</protein>
<feature type="compositionally biased region" description="Acidic residues" evidence="1">
    <location>
        <begin position="136"/>
        <end position="153"/>
    </location>
</feature>
<dbReference type="InParanoid" id="A0A168TCD2"/>
<feature type="region of interest" description="Disordered" evidence="1">
    <location>
        <begin position="136"/>
        <end position="227"/>
    </location>
</feature>
<keyword evidence="3" id="KW-1185">Reference proteome</keyword>
<organism evidence="2">
    <name type="scientific">Absidia glauca</name>
    <name type="common">Pin mould</name>
    <dbReference type="NCBI Taxonomy" id="4829"/>
    <lineage>
        <taxon>Eukaryota</taxon>
        <taxon>Fungi</taxon>
        <taxon>Fungi incertae sedis</taxon>
        <taxon>Mucoromycota</taxon>
        <taxon>Mucoromycotina</taxon>
        <taxon>Mucoromycetes</taxon>
        <taxon>Mucorales</taxon>
        <taxon>Cunninghamellaceae</taxon>
        <taxon>Absidia</taxon>
    </lineage>
</organism>
<feature type="region of interest" description="Disordered" evidence="1">
    <location>
        <begin position="1"/>
        <end position="69"/>
    </location>
</feature>
<reference evidence="2" key="1">
    <citation type="submission" date="2016-04" db="EMBL/GenBank/DDBJ databases">
        <authorList>
            <person name="Evans L.H."/>
            <person name="Alamgir A."/>
            <person name="Owens N."/>
            <person name="Weber N.D."/>
            <person name="Virtaneva K."/>
            <person name="Barbian K."/>
            <person name="Babar A."/>
            <person name="Rosenke K."/>
        </authorList>
    </citation>
    <scope>NUCLEOTIDE SEQUENCE [LARGE SCALE GENOMIC DNA]</scope>
    <source>
        <strain evidence="2">CBS 101.48</strain>
    </source>
</reference>
<accession>A0A168TCD2</accession>
<dbReference type="AlphaFoldDB" id="A0A168TCD2"/>
<feature type="compositionally biased region" description="Polar residues" evidence="1">
    <location>
        <begin position="173"/>
        <end position="186"/>
    </location>
</feature>
<name>A0A168TCD2_ABSGL</name>
<feature type="compositionally biased region" description="Basic and acidic residues" evidence="1">
    <location>
        <begin position="187"/>
        <end position="196"/>
    </location>
</feature>
<proteinExistence type="predicted"/>
<feature type="compositionally biased region" description="Basic residues" evidence="1">
    <location>
        <begin position="1"/>
        <end position="10"/>
    </location>
</feature>
<feature type="compositionally biased region" description="Acidic residues" evidence="1">
    <location>
        <begin position="197"/>
        <end position="211"/>
    </location>
</feature>